<sequence>MDRIIKINEEKKEEVKKALTLAFKCVNAIQGKRLRSIRTQPIQSKYGNSDKVLACWYKQEREFETKLGYLLDDLNTVLPYLEWVNQVQDLGIKKSECKGQLLEVDYITCNLLTNLIYKCTAFTESSEHQVGRFTFHEILHEFINLMTVRHALVYGLPPKIETVFLKMIRDKQTSFFKNGFIPDLFVVDACSEINNTLKAIKCSKDRVSTHSVEPGYKLTAEEASYYDLYIL</sequence>
<evidence type="ECO:0000313" key="1">
    <source>
        <dbReference type="EMBL" id="WAT93778.1"/>
    </source>
</evidence>
<organism evidence="1 2">
    <name type="scientific">Vibrio parahaemolyticus</name>
    <dbReference type="NCBI Taxonomy" id="670"/>
    <lineage>
        <taxon>Bacteria</taxon>
        <taxon>Pseudomonadati</taxon>
        <taxon>Pseudomonadota</taxon>
        <taxon>Gammaproteobacteria</taxon>
        <taxon>Vibrionales</taxon>
        <taxon>Vibrionaceae</taxon>
        <taxon>Vibrio</taxon>
    </lineage>
</organism>
<reference evidence="1" key="1">
    <citation type="submission" date="2022-12" db="EMBL/GenBank/DDBJ databases">
        <title>Vibrio parahaemolyticus become highly virulent by producing novel Tc toxins.</title>
        <authorList>
            <person name="Yang F."/>
            <person name="You Y."/>
            <person name="Lai Q."/>
            <person name="Xu L."/>
            <person name="Li F."/>
        </authorList>
    </citation>
    <scope>NUCLEOTIDE SEQUENCE</scope>
    <source>
        <strain evidence="1">Vp-HL-202005</strain>
        <plasmid evidence="1">pHLA</plasmid>
    </source>
</reference>
<protein>
    <submittedName>
        <fullName evidence="1">Uncharacterized protein</fullName>
    </submittedName>
</protein>
<proteinExistence type="predicted"/>
<dbReference type="EMBL" id="CP114196">
    <property type="protein sequence ID" value="WAT93778.1"/>
    <property type="molecule type" value="Genomic_DNA"/>
</dbReference>
<keyword evidence="1" id="KW-0614">Plasmid</keyword>
<accession>A0AA47LAK5</accession>
<gene>
    <name evidence="1" type="ORF">O1Q84_26000</name>
</gene>
<dbReference type="AlphaFoldDB" id="A0AA47LAK5"/>
<dbReference type="RefSeq" id="WP_140359667.1">
    <property type="nucleotide sequence ID" value="NZ_CP114196.1"/>
</dbReference>
<name>A0AA47LAK5_VIBPH</name>
<geneLocation type="plasmid" evidence="1 2">
    <name>pHLA</name>
</geneLocation>
<evidence type="ECO:0000313" key="2">
    <source>
        <dbReference type="Proteomes" id="UP001156560"/>
    </source>
</evidence>
<dbReference type="Proteomes" id="UP001156560">
    <property type="component" value="Plasmid pHLA"/>
</dbReference>